<comment type="caution">
    <text evidence="2">The sequence shown here is derived from an EMBL/GenBank/DDBJ whole genome shotgun (WGS) entry which is preliminary data.</text>
</comment>
<accession>A0A369K913</accession>
<dbReference type="Proteomes" id="UP000076154">
    <property type="component" value="Unassembled WGS sequence"/>
</dbReference>
<name>A0A369K913_HYPMA</name>
<gene>
    <name evidence="2" type="ORF">Hypma_001323</name>
</gene>
<protein>
    <submittedName>
        <fullName evidence="2">Uncharacterized protein</fullName>
    </submittedName>
</protein>
<proteinExistence type="predicted"/>
<evidence type="ECO:0000313" key="2">
    <source>
        <dbReference type="EMBL" id="RDB28323.1"/>
    </source>
</evidence>
<dbReference type="EMBL" id="LUEZ02000012">
    <property type="protein sequence ID" value="RDB28323.1"/>
    <property type="molecule type" value="Genomic_DNA"/>
</dbReference>
<reference evidence="2" key="1">
    <citation type="submission" date="2018-04" db="EMBL/GenBank/DDBJ databases">
        <title>Whole genome sequencing of Hypsizygus marmoreus.</title>
        <authorList>
            <person name="Choi I.-G."/>
            <person name="Min B."/>
            <person name="Kim J.-G."/>
            <person name="Kim S."/>
            <person name="Oh Y.-L."/>
            <person name="Kong W.-S."/>
            <person name="Park H."/>
            <person name="Jeong J."/>
            <person name="Song E.-S."/>
        </authorList>
    </citation>
    <scope>NUCLEOTIDE SEQUENCE [LARGE SCALE GENOMIC DNA]</scope>
    <source>
        <strain evidence="2">51987-8</strain>
    </source>
</reference>
<feature type="region of interest" description="Disordered" evidence="1">
    <location>
        <begin position="114"/>
        <end position="172"/>
    </location>
</feature>
<dbReference type="InParanoid" id="A0A369K913"/>
<feature type="region of interest" description="Disordered" evidence="1">
    <location>
        <begin position="64"/>
        <end position="91"/>
    </location>
</feature>
<keyword evidence="3" id="KW-1185">Reference proteome</keyword>
<evidence type="ECO:0000256" key="1">
    <source>
        <dbReference type="SAM" id="MobiDB-lite"/>
    </source>
</evidence>
<sequence>MYRGFKFDLAERKAADLFEVLLFAAYEEREQEEMLAWEMTTFLPPVEALYEVKEQDLDKYKSLKRKRVDPDLEDEGNTLPAKRTKQESSSVIHPDLDVQTLCFVSPAMQGPALTETEDSQRLPGGAVILGSSAPTEPFADIGVESISQPQEGLHPERRSSSGGHRSRRRRRD</sequence>
<evidence type="ECO:0000313" key="3">
    <source>
        <dbReference type="Proteomes" id="UP000076154"/>
    </source>
</evidence>
<dbReference type="AlphaFoldDB" id="A0A369K913"/>
<organism evidence="2 3">
    <name type="scientific">Hypsizygus marmoreus</name>
    <name type="common">White beech mushroom</name>
    <name type="synonym">Agaricus marmoreus</name>
    <dbReference type="NCBI Taxonomy" id="39966"/>
    <lineage>
        <taxon>Eukaryota</taxon>
        <taxon>Fungi</taxon>
        <taxon>Dikarya</taxon>
        <taxon>Basidiomycota</taxon>
        <taxon>Agaricomycotina</taxon>
        <taxon>Agaricomycetes</taxon>
        <taxon>Agaricomycetidae</taxon>
        <taxon>Agaricales</taxon>
        <taxon>Tricholomatineae</taxon>
        <taxon>Lyophyllaceae</taxon>
        <taxon>Hypsizygus</taxon>
    </lineage>
</organism>